<protein>
    <submittedName>
        <fullName evidence="2">Uncharacterized protein</fullName>
    </submittedName>
</protein>
<proteinExistence type="predicted"/>
<accession>A0A7S4N4R4</accession>
<gene>
    <name evidence="2" type="ORF">NAES01612_LOCUS540</name>
</gene>
<evidence type="ECO:0000256" key="1">
    <source>
        <dbReference type="SAM" id="MobiDB-lite"/>
    </source>
</evidence>
<organism evidence="2">
    <name type="scientific">Paramoeba aestuarina</name>
    <dbReference type="NCBI Taxonomy" id="180227"/>
    <lineage>
        <taxon>Eukaryota</taxon>
        <taxon>Amoebozoa</taxon>
        <taxon>Discosea</taxon>
        <taxon>Flabellinia</taxon>
        <taxon>Dactylopodida</taxon>
        <taxon>Paramoebidae</taxon>
        <taxon>Paramoeba</taxon>
    </lineage>
</organism>
<dbReference type="EMBL" id="HBKR01000916">
    <property type="protein sequence ID" value="CAE2264924.1"/>
    <property type="molecule type" value="Transcribed_RNA"/>
</dbReference>
<feature type="region of interest" description="Disordered" evidence="1">
    <location>
        <begin position="43"/>
        <end position="65"/>
    </location>
</feature>
<dbReference type="AlphaFoldDB" id="A0A7S4N4R4"/>
<reference evidence="2" key="1">
    <citation type="submission" date="2021-01" db="EMBL/GenBank/DDBJ databases">
        <authorList>
            <person name="Corre E."/>
            <person name="Pelletier E."/>
            <person name="Niang G."/>
            <person name="Scheremetjew M."/>
            <person name="Finn R."/>
            <person name="Kale V."/>
            <person name="Holt S."/>
            <person name="Cochrane G."/>
            <person name="Meng A."/>
            <person name="Brown T."/>
            <person name="Cohen L."/>
        </authorList>
    </citation>
    <scope>NUCLEOTIDE SEQUENCE</scope>
    <source>
        <strain evidence="2">SoJaBio B1-5/56/2</strain>
    </source>
</reference>
<sequence>MIFRTATGDLSDCRRRFLSVGISLTRNQERFLTLGKRRNPFLSNLEQTSRHGEPSIKSAPKSHPTFNRFPAPGLVDDLLSDDGNEDITKHGIHAWRSRSTQAAEAKLSQPENAVLPNSHLIDDFTKLRQLIDQGNASASHLLVEKLCKKSLRISDKLVNSVNDDSASRKVNVAVKNDVDKSADCYESHPMREKIQCLLMNTFYCIPDDTACEDTLRLEIEEKKTEWVDYRKKVSRIIHLEVVRWYLDADHESKKVSLVPSSESKMLRDLRGTPTKYPDPQIANPSAHKSRLLRTSTLKRPKFMQRNQKGRLSSPAVHQWDGKPTLAFLLQKEMEINLVVKGLRSIEDAVESTNVRFSVGVRGDSFPQDLSMKITMRLNEQLGIERCPISATFDLYFCVIYRP</sequence>
<name>A0A7S4N4R4_9EUKA</name>
<evidence type="ECO:0000313" key="2">
    <source>
        <dbReference type="EMBL" id="CAE2264924.1"/>
    </source>
</evidence>